<accession>A0A4U9I037</accession>
<dbReference type="AlphaFoldDB" id="A0A4U9I037"/>
<reference evidence="2 3" key="1">
    <citation type="submission" date="2019-05" db="EMBL/GenBank/DDBJ databases">
        <authorList>
            <consortium name="Pathogen Informatics"/>
        </authorList>
    </citation>
    <scope>NUCLEOTIDE SEQUENCE [LARGE SCALE GENOMIC DNA]</scope>
    <source>
        <strain evidence="2 3">NCTC13032</strain>
    </source>
</reference>
<evidence type="ECO:0000256" key="1">
    <source>
        <dbReference type="SAM" id="SignalP"/>
    </source>
</evidence>
<feature type="signal peptide" evidence="1">
    <location>
        <begin position="1"/>
        <end position="19"/>
    </location>
</feature>
<evidence type="ECO:0008006" key="4">
    <source>
        <dbReference type="Google" id="ProtNLM"/>
    </source>
</evidence>
<proteinExistence type="predicted"/>
<organism evidence="2 3">
    <name type="scientific">Leclercia adecarboxylata</name>
    <dbReference type="NCBI Taxonomy" id="83655"/>
    <lineage>
        <taxon>Bacteria</taxon>
        <taxon>Pseudomonadati</taxon>
        <taxon>Pseudomonadota</taxon>
        <taxon>Gammaproteobacteria</taxon>
        <taxon>Enterobacterales</taxon>
        <taxon>Enterobacteriaceae</taxon>
        <taxon>Leclercia</taxon>
    </lineage>
</organism>
<evidence type="ECO:0000313" key="2">
    <source>
        <dbReference type="EMBL" id="VTP70387.1"/>
    </source>
</evidence>
<dbReference type="Proteomes" id="UP000310719">
    <property type="component" value="Chromosome"/>
</dbReference>
<dbReference type="PROSITE" id="PS51257">
    <property type="entry name" value="PROKAR_LIPOPROTEIN"/>
    <property type="match status" value="1"/>
</dbReference>
<feature type="chain" id="PRO_5020732644" description="Lipoprotein" evidence="1">
    <location>
        <begin position="20"/>
        <end position="75"/>
    </location>
</feature>
<sequence length="75" mass="8305">MFRKPLLACLATMLMTSCAETGSTNNMVVVDTACNWVKPILVTEADILSMDDRTKRAILTHNKTWKANCDTEAAK</sequence>
<evidence type="ECO:0000313" key="3">
    <source>
        <dbReference type="Proteomes" id="UP000310719"/>
    </source>
</evidence>
<dbReference type="EMBL" id="LR590464">
    <property type="protein sequence ID" value="VTP70387.1"/>
    <property type="molecule type" value="Genomic_DNA"/>
</dbReference>
<name>A0A4U9I037_9ENTR</name>
<keyword evidence="1" id="KW-0732">Signal</keyword>
<protein>
    <recommendedName>
        <fullName evidence="4">Lipoprotein</fullName>
    </recommendedName>
</protein>
<gene>
    <name evidence="2" type="ORF">NCTC13032_04727</name>
</gene>